<dbReference type="Proteomes" id="UP001489719">
    <property type="component" value="Unassembled WGS sequence"/>
</dbReference>
<comment type="caution">
    <text evidence="1">The sequence shown here is derived from an EMBL/GenBank/DDBJ whole genome shotgun (WGS) entry which is preliminary data.</text>
</comment>
<accession>A0ACC3TLE1</accession>
<sequence length="1707" mass="192647">MSAKKNGNQDVSLLNSDRIHKRVTISSSPATMEAPARDFVVLLHNQKEPKGQRYLKAETIARILHEFRNGWLEAELVNGYRIVISPDRLDRYTNGMQAFERFLTSIAEAPTQYLAVRSRKKHEPISGDVRDVDDLDKLAPEEQITEADEAEKMIVGKNDYNYFPEDEDNDAGSEQSEGAVEAGEDAVARSESEGVLPAKDESLYPRFSRASAKTKRFTKPIHEPSLKKRRVGQRSRRDLSDDELNYSSDNVPLGRMSSLRNRPKPSYSELPLFHESSDDERGDSESSTSNRNLPSLKSARISAVGQSERNLKRRRAPSNDSLRSIRSMRTPDRSADISDRPVSQSKRVKISKSRSELPPGRSQPISAAKYKKRFPPEDFDSQYSRRHIHYCDACKFDSTHIFDKGQLIHCQGCSFSYHVLCCKQPASKHVLTLVTEHLFVLQCRYCIGAETTDFGSQLCFVCGQEGPNCKKFVSLVPRLTAATSTTTPSATETDENEKLEDEEITDPRMFNPERVMFRCSSCRRCAHYDHLPAIGTVESQDEDVVLQYSEFQCPMCAEHPAKVENILAWRPLEKGLEDSSEEVSLTTVPGYKREYLVKFERQSYFHVTWVPGSWLLSTASSAQLRSFHKKHPFAAYRIADAVPEDNYRIESILDVVYKGDRTRADMKLTSKDEELNRIGEVQEVFAKWKGLSFSELFWEEPPSQSHKERYADFQEAYEDYVRGFYIHLPQSTSTDIQKFKQSAFAKHELKEQPKFIVGGTLMDYQLEGMNWLYFKWFQNKPAILADDMGLGKTIQIISYLSILFHVHGIWPVLVVAPQSTVPNWKREFRKWAPDIRCIAYNGWKEHRQIQQKYQMCVTNKKGVNDLNCHVVITSFNTLMDDSSFLNRYTWQVLVVDEGQRLKSDKNMTYKSLKEMHTEHKVLLTGTPLQNNIRELFNLLQFLNPAEVDAEKLEGKYSEMSESNLVELHNLLRPYFLRRTKTEVLSHLLPQKTEIIVPISMVTLQKRLYKSILAKNPDLLRAIVSKTNLSAKASTSNLNNIFMQLRKCLCHPYLCNQDIEQLSTDPKESLKRLTEACGKLQLLSIMLPKLIAGGHRILIFSQFVIMLDILEDFLYGMGISYARLDGSVSSQDRQQRIDAFNAEGSKISIFILSTRAGGVGINLATADTVIVYDPDFNPHQDLQALSRAHRIGQKKKVLVFNLVTRNSVEEKILEIGRKKMLLDHIVIENMSNVEEESFDLQGILRNGARLLFENNEENIKYDSTAVDKLLARAAEEEVVSASQQREENRFGFARVWESETADLAEVNDISETDEKKPEGDDTGFWDKVLQEREAEIRDERAARQAQFGRGKRIREAITKNHVDRAESNDIVLEDDTDEQTKRPRANSSDSEASFHLSPTRVSVESDDELQDADMAEIDLVMNPPTPSTTVPKEPLYTSATILPNLATGSPAKATLPFGVQQPSTEVSTPASMHSQTTTVRTVPVTASEPLVVGSPNLESSRLVSPSSWPEGFVGTSTPMTTALQQTAPAAEREPEVAAPMTRAYMTLPSELAVQSSPDHISKVRPGIVVPASSTSVSQASPLVFQGGTAKLSKKNSGDASQSVQFVSNTKMPYNPRYPFLCDGSHSQHEPGKCPLRTTPVEYCPLCGYAHLAGVQICPQFLSVDQLGFLMAAVNESKEPDEFKGPALKYLTVVREKLMSSITGRSSVH</sequence>
<reference evidence="2" key="1">
    <citation type="journal article" date="2024" name="Front. Bioeng. Biotechnol.">
        <title>Genome-scale model development and genomic sequencing of the oleaginous clade Lipomyces.</title>
        <authorList>
            <person name="Czajka J.J."/>
            <person name="Han Y."/>
            <person name="Kim J."/>
            <person name="Mondo S.J."/>
            <person name="Hofstad B.A."/>
            <person name="Robles A."/>
            <person name="Haridas S."/>
            <person name="Riley R."/>
            <person name="LaButti K."/>
            <person name="Pangilinan J."/>
            <person name="Andreopoulos W."/>
            <person name="Lipzen A."/>
            <person name="Yan J."/>
            <person name="Wang M."/>
            <person name="Ng V."/>
            <person name="Grigoriev I.V."/>
            <person name="Spatafora J.W."/>
            <person name="Magnuson J.K."/>
            <person name="Baker S.E."/>
            <person name="Pomraning K.R."/>
        </authorList>
    </citation>
    <scope>NUCLEOTIDE SEQUENCE [LARGE SCALE GENOMIC DNA]</scope>
    <source>
        <strain evidence="2">CBS 10300</strain>
    </source>
</reference>
<evidence type="ECO:0000313" key="1">
    <source>
        <dbReference type="EMBL" id="KAK9321944.1"/>
    </source>
</evidence>
<proteinExistence type="predicted"/>
<dbReference type="EMBL" id="MU970087">
    <property type="protein sequence ID" value="KAK9321944.1"/>
    <property type="molecule type" value="Genomic_DNA"/>
</dbReference>
<keyword evidence="1" id="KW-0378">Hydrolase</keyword>
<name>A0ACC3TLE1_9ASCO</name>
<protein>
    <submittedName>
        <fullName evidence="1">P-loop containing nucleoside triphosphate hydrolase protein</fullName>
    </submittedName>
</protein>
<keyword evidence="2" id="KW-1185">Reference proteome</keyword>
<gene>
    <name evidence="1" type="ORF">V1517DRAFT_325097</name>
</gene>
<organism evidence="1 2">
    <name type="scientific">Lipomyces orientalis</name>
    <dbReference type="NCBI Taxonomy" id="1233043"/>
    <lineage>
        <taxon>Eukaryota</taxon>
        <taxon>Fungi</taxon>
        <taxon>Dikarya</taxon>
        <taxon>Ascomycota</taxon>
        <taxon>Saccharomycotina</taxon>
        <taxon>Lipomycetes</taxon>
        <taxon>Lipomycetales</taxon>
        <taxon>Lipomycetaceae</taxon>
        <taxon>Lipomyces</taxon>
    </lineage>
</organism>
<evidence type="ECO:0000313" key="2">
    <source>
        <dbReference type="Proteomes" id="UP001489719"/>
    </source>
</evidence>